<dbReference type="Proteomes" id="UP000826462">
    <property type="component" value="Chromosome 1"/>
</dbReference>
<dbReference type="InterPro" id="IPR002173">
    <property type="entry name" value="Carboh/pur_kinase_PfkB_CS"/>
</dbReference>
<dbReference type="PANTHER" id="PTHR46969">
    <property type="entry name" value="BIFUNCTIONAL PROTEIN HLDE"/>
    <property type="match status" value="1"/>
</dbReference>
<dbReference type="PROSITE" id="PS00583">
    <property type="entry name" value="PFKB_KINASES_1"/>
    <property type="match status" value="1"/>
</dbReference>
<dbReference type="GO" id="GO:0016301">
    <property type="term" value="F:kinase activity"/>
    <property type="evidence" value="ECO:0007669"/>
    <property type="project" value="UniProtKB-KW"/>
</dbReference>
<gene>
    <name evidence="4" type="primary">rfaE1</name>
    <name evidence="4" type="ORF">KZJ38_06480</name>
</gene>
<name>A0ABX8USR9_9BURK</name>
<keyword evidence="1" id="KW-0808">Transferase</keyword>
<proteinExistence type="predicted"/>
<feature type="domain" description="Carbohydrate kinase PfkB" evidence="3">
    <location>
        <begin position="40"/>
        <end position="329"/>
    </location>
</feature>
<keyword evidence="5" id="KW-1185">Reference proteome</keyword>
<dbReference type="SUPFAM" id="SSF53613">
    <property type="entry name" value="Ribokinase-like"/>
    <property type="match status" value="1"/>
</dbReference>
<dbReference type="PANTHER" id="PTHR46969:SF1">
    <property type="entry name" value="BIFUNCTIONAL PROTEIN HLDE"/>
    <property type="match status" value="1"/>
</dbReference>
<protein>
    <submittedName>
        <fullName evidence="4">D-glycero-beta-D-manno-heptose-7-phosphate kinase</fullName>
    </submittedName>
</protein>
<keyword evidence="2 4" id="KW-0418">Kinase</keyword>
<sequence>MSQQPNLQPTAAAVPDSILETATPVPEAGIVPRERLAHARVLIVGDVMLDRYWFGDVNRISPEAPVPVVHVQRQEDRLGGAANVARNVAALGAKAGLLCVVGHDEPGERIVQLLGDSGVDPHLERDPALPTTIKLRVLSRQQQLLRVDFENLPAHEALLAGLARFDSLLPAHDVILMSDYAKGGLTHVTKMMEKARAAGKSVLVDPKGDEWERYRGATLITPNRAELREVVGSWKSEADLLARVTRLRTELDIAALLLTRSEEGMTLFSNDGVLHASAVAREVYDVSGAGDTVIATLAVMLGAGLPLAEAVSLANRAAGIVVGKLGTATVDYDELFHPH</sequence>
<dbReference type="EMBL" id="CP080095">
    <property type="protein sequence ID" value="QYD69970.1"/>
    <property type="molecule type" value="Genomic_DNA"/>
</dbReference>
<dbReference type="InterPro" id="IPR011611">
    <property type="entry name" value="PfkB_dom"/>
</dbReference>
<evidence type="ECO:0000256" key="1">
    <source>
        <dbReference type="ARBA" id="ARBA00022679"/>
    </source>
</evidence>
<organism evidence="4 5">
    <name type="scientific">Paraburkholderia edwinii</name>
    <dbReference type="NCBI Taxonomy" id="2861782"/>
    <lineage>
        <taxon>Bacteria</taxon>
        <taxon>Pseudomonadati</taxon>
        <taxon>Pseudomonadota</taxon>
        <taxon>Betaproteobacteria</taxon>
        <taxon>Burkholderiales</taxon>
        <taxon>Burkholderiaceae</taxon>
        <taxon>Paraburkholderia</taxon>
    </lineage>
</organism>
<evidence type="ECO:0000256" key="2">
    <source>
        <dbReference type="ARBA" id="ARBA00022777"/>
    </source>
</evidence>
<dbReference type="InterPro" id="IPR011913">
    <property type="entry name" value="RfaE_dom_I"/>
</dbReference>
<dbReference type="InterPro" id="IPR029056">
    <property type="entry name" value="Ribokinase-like"/>
</dbReference>
<dbReference type="CDD" id="cd01172">
    <property type="entry name" value="RfaE_like"/>
    <property type="match status" value="1"/>
</dbReference>
<evidence type="ECO:0000313" key="4">
    <source>
        <dbReference type="EMBL" id="QYD69970.1"/>
    </source>
</evidence>
<dbReference type="NCBIfam" id="TIGR02198">
    <property type="entry name" value="rfaE_dom_I"/>
    <property type="match status" value="1"/>
</dbReference>
<evidence type="ECO:0000259" key="3">
    <source>
        <dbReference type="Pfam" id="PF00294"/>
    </source>
</evidence>
<reference evidence="4 5" key="1">
    <citation type="submission" date="2021-07" db="EMBL/GenBank/DDBJ databases">
        <title>Paraburkholderia edwinii protects Aspergillus sp. from phenazines by acting as a toxin sponge.</title>
        <authorList>
            <person name="Dahlstrom K.M."/>
            <person name="Newman D.K."/>
        </authorList>
    </citation>
    <scope>NUCLEOTIDE SEQUENCE [LARGE SCALE GENOMIC DNA]</scope>
    <source>
        <strain evidence="4 5">Pe01</strain>
    </source>
</reference>
<dbReference type="Gene3D" id="3.40.1190.20">
    <property type="match status" value="1"/>
</dbReference>
<evidence type="ECO:0000313" key="5">
    <source>
        <dbReference type="Proteomes" id="UP000826462"/>
    </source>
</evidence>
<dbReference type="Pfam" id="PF00294">
    <property type="entry name" value="PfkB"/>
    <property type="match status" value="1"/>
</dbReference>
<accession>A0ABX8USR9</accession>
<dbReference type="RefSeq" id="WP_219799301.1">
    <property type="nucleotide sequence ID" value="NZ_CP080095.1"/>
</dbReference>